<feature type="compositionally biased region" description="Polar residues" evidence="1">
    <location>
        <begin position="72"/>
        <end position="89"/>
    </location>
</feature>
<proteinExistence type="predicted"/>
<dbReference type="EMBL" id="JACGCI010000049">
    <property type="protein sequence ID" value="KAF6751489.1"/>
    <property type="molecule type" value="Genomic_DNA"/>
</dbReference>
<feature type="region of interest" description="Disordered" evidence="1">
    <location>
        <begin position="103"/>
        <end position="160"/>
    </location>
</feature>
<sequence>MAWTRLKGLTSPRPRDVSPRGPSAKGVQNGDCEGARGDQITGKPSKALLLQEKERQFWWFDEGGNSKRKYGRTSNPNKSHHVTGSESQSEIDAYKMPIERLGGPLLHSGALDSHISPQKGGGGEEGRDVPSGGEQEVDARRTENRHVTGGEPNGCEEEPIWVPGKSVNRVRHTQALSNMSRYKDPGAHSVTPSPSYAAVPMLCSLSISLPVAVVM</sequence>
<gene>
    <name evidence="2" type="ORF">DFP72DRAFT_907229</name>
</gene>
<protein>
    <submittedName>
        <fullName evidence="2">Uncharacterized protein</fullName>
    </submittedName>
</protein>
<evidence type="ECO:0000313" key="2">
    <source>
        <dbReference type="EMBL" id="KAF6751489.1"/>
    </source>
</evidence>
<feature type="region of interest" description="Disordered" evidence="1">
    <location>
        <begin position="60"/>
        <end position="89"/>
    </location>
</feature>
<feature type="region of interest" description="Disordered" evidence="1">
    <location>
        <begin position="1"/>
        <end position="45"/>
    </location>
</feature>
<evidence type="ECO:0000256" key="1">
    <source>
        <dbReference type="SAM" id="MobiDB-lite"/>
    </source>
</evidence>
<dbReference type="AlphaFoldDB" id="A0A8H6M353"/>
<dbReference type="Proteomes" id="UP000521943">
    <property type="component" value="Unassembled WGS sequence"/>
</dbReference>
<name>A0A8H6M353_9AGAR</name>
<reference evidence="2 3" key="1">
    <citation type="submission" date="2020-07" db="EMBL/GenBank/DDBJ databases">
        <title>Comparative genomics of pyrophilous fungi reveals a link between fire events and developmental genes.</title>
        <authorList>
            <consortium name="DOE Joint Genome Institute"/>
            <person name="Steindorff A.S."/>
            <person name="Carver A."/>
            <person name="Calhoun S."/>
            <person name="Stillman K."/>
            <person name="Liu H."/>
            <person name="Lipzen A."/>
            <person name="Pangilinan J."/>
            <person name="Labutti K."/>
            <person name="Bruns T.D."/>
            <person name="Grigoriev I.V."/>
        </authorList>
    </citation>
    <scope>NUCLEOTIDE SEQUENCE [LARGE SCALE GENOMIC DNA]</scope>
    <source>
        <strain evidence="2 3">CBS 144469</strain>
    </source>
</reference>
<organism evidence="2 3">
    <name type="scientific">Ephemerocybe angulata</name>
    <dbReference type="NCBI Taxonomy" id="980116"/>
    <lineage>
        <taxon>Eukaryota</taxon>
        <taxon>Fungi</taxon>
        <taxon>Dikarya</taxon>
        <taxon>Basidiomycota</taxon>
        <taxon>Agaricomycotina</taxon>
        <taxon>Agaricomycetes</taxon>
        <taxon>Agaricomycetidae</taxon>
        <taxon>Agaricales</taxon>
        <taxon>Agaricineae</taxon>
        <taxon>Psathyrellaceae</taxon>
        <taxon>Ephemerocybe</taxon>
    </lineage>
</organism>
<keyword evidence="3" id="KW-1185">Reference proteome</keyword>
<accession>A0A8H6M353</accession>
<comment type="caution">
    <text evidence="2">The sequence shown here is derived from an EMBL/GenBank/DDBJ whole genome shotgun (WGS) entry which is preliminary data.</text>
</comment>
<evidence type="ECO:0000313" key="3">
    <source>
        <dbReference type="Proteomes" id="UP000521943"/>
    </source>
</evidence>
<feature type="compositionally biased region" description="Basic and acidic residues" evidence="1">
    <location>
        <begin position="137"/>
        <end position="148"/>
    </location>
</feature>